<dbReference type="OrthoDB" id="190201at2759"/>
<evidence type="ECO:0000313" key="3">
    <source>
        <dbReference type="EMBL" id="TVY84153.1"/>
    </source>
</evidence>
<sequence length="396" mass="41265">MLPALVLGASAALAGASAIPSWETYATGFNAAVPVLSAGGHADCIQGNIPVAASAMNTHLNYTGPANQRAATETIVEFLQVNATLPMEVLGDKVNVSGTYNINAKLCFPFGSAPNTSSVQFLTHGVGFDKSYWDVFSADYSYQDAAALKGYTTFAYDRLGVGLSDHPDPIQVVQAPLEISIAHSLIQMLRSGSIASTSFSKVVGVGHSLGSELTNAITAQYPKDVDGAVLTGFSVDTSGQSTFFAGLDLVIASQFVATRFPGLAPGYLIAESRAGNQFGFFRAPGFAPALLDTAEGTKQTFTIGELFTNSMLMSSAPGFTGPIDVVDGQYDLPFCQSNCLVPENKAAAVKGALYPNAASGSTYYIAGDAGHGVNLHYSAGAAYAHIFEFIENNDLA</sequence>
<evidence type="ECO:0000259" key="2">
    <source>
        <dbReference type="Pfam" id="PF12697"/>
    </source>
</evidence>
<protein>
    <recommendedName>
        <fullName evidence="2">AB hydrolase-1 domain-containing protein</fullName>
    </recommendedName>
</protein>
<dbReference type="Pfam" id="PF12697">
    <property type="entry name" value="Abhydrolase_6"/>
    <property type="match status" value="1"/>
</dbReference>
<keyword evidence="4" id="KW-1185">Reference proteome</keyword>
<dbReference type="InterPro" id="IPR029058">
    <property type="entry name" value="AB_hydrolase_fold"/>
</dbReference>
<dbReference type="Proteomes" id="UP000469558">
    <property type="component" value="Unassembled WGS sequence"/>
</dbReference>
<gene>
    <name evidence="3" type="ORF">LSUE1_G001650</name>
</gene>
<dbReference type="EMBL" id="QGMK01000111">
    <property type="protein sequence ID" value="TVY84153.1"/>
    <property type="molecule type" value="Genomic_DNA"/>
</dbReference>
<evidence type="ECO:0000256" key="1">
    <source>
        <dbReference type="SAM" id="SignalP"/>
    </source>
</evidence>
<feature type="signal peptide" evidence="1">
    <location>
        <begin position="1"/>
        <end position="18"/>
    </location>
</feature>
<reference evidence="3 4" key="1">
    <citation type="submission" date="2018-05" db="EMBL/GenBank/DDBJ databases">
        <title>Genome sequencing and assembly of the regulated plant pathogen Lachnellula willkommii and related sister species for the development of diagnostic species identification markers.</title>
        <authorList>
            <person name="Giroux E."/>
            <person name="Bilodeau G."/>
        </authorList>
    </citation>
    <scope>NUCLEOTIDE SEQUENCE [LARGE SCALE GENOMIC DNA]</scope>
    <source>
        <strain evidence="3 4">CBS 268.59</strain>
    </source>
</reference>
<dbReference type="PANTHER" id="PTHR43689:SF8">
    <property type="entry name" value="ALPHA_BETA-HYDROLASES SUPERFAMILY PROTEIN"/>
    <property type="match status" value="1"/>
</dbReference>
<dbReference type="AlphaFoldDB" id="A0A8T9CN96"/>
<keyword evidence="1" id="KW-0732">Signal</keyword>
<feature type="domain" description="AB hydrolase-1" evidence="2">
    <location>
        <begin position="122"/>
        <end position="294"/>
    </location>
</feature>
<dbReference type="SUPFAM" id="SSF53474">
    <property type="entry name" value="alpha/beta-Hydrolases"/>
    <property type="match status" value="1"/>
</dbReference>
<dbReference type="InterPro" id="IPR000073">
    <property type="entry name" value="AB_hydrolase_1"/>
</dbReference>
<organism evidence="3 4">
    <name type="scientific">Lachnellula suecica</name>
    <dbReference type="NCBI Taxonomy" id="602035"/>
    <lineage>
        <taxon>Eukaryota</taxon>
        <taxon>Fungi</taxon>
        <taxon>Dikarya</taxon>
        <taxon>Ascomycota</taxon>
        <taxon>Pezizomycotina</taxon>
        <taxon>Leotiomycetes</taxon>
        <taxon>Helotiales</taxon>
        <taxon>Lachnaceae</taxon>
        <taxon>Lachnellula</taxon>
    </lineage>
</organism>
<dbReference type="PANTHER" id="PTHR43689">
    <property type="entry name" value="HYDROLASE"/>
    <property type="match status" value="1"/>
</dbReference>
<feature type="chain" id="PRO_5035884606" description="AB hydrolase-1 domain-containing protein" evidence="1">
    <location>
        <begin position="19"/>
        <end position="396"/>
    </location>
</feature>
<evidence type="ECO:0000313" key="4">
    <source>
        <dbReference type="Proteomes" id="UP000469558"/>
    </source>
</evidence>
<dbReference type="Gene3D" id="3.40.50.1820">
    <property type="entry name" value="alpha/beta hydrolase"/>
    <property type="match status" value="1"/>
</dbReference>
<comment type="caution">
    <text evidence="3">The sequence shown here is derived from an EMBL/GenBank/DDBJ whole genome shotgun (WGS) entry which is preliminary data.</text>
</comment>
<accession>A0A8T9CN96</accession>
<name>A0A8T9CN96_9HELO</name>
<proteinExistence type="predicted"/>